<dbReference type="Pfam" id="PF11326">
    <property type="entry name" value="PANTS-like"/>
    <property type="match status" value="1"/>
</dbReference>
<dbReference type="RefSeq" id="XP_001209475.1">
    <property type="nucleotide sequence ID" value="XM_001209475.1"/>
</dbReference>
<feature type="compositionally biased region" description="Pro residues" evidence="1">
    <location>
        <begin position="22"/>
        <end position="36"/>
    </location>
</feature>
<feature type="compositionally biased region" description="Low complexity" evidence="1">
    <location>
        <begin position="303"/>
        <end position="315"/>
    </location>
</feature>
<dbReference type="OrthoDB" id="2017405at2759"/>
<dbReference type="EMBL" id="CH476609">
    <property type="protein sequence ID" value="EAU29622.1"/>
    <property type="molecule type" value="Genomic_DNA"/>
</dbReference>
<proteinExistence type="predicted"/>
<reference evidence="3" key="1">
    <citation type="submission" date="2005-09" db="EMBL/GenBank/DDBJ databases">
        <title>Annotation of the Aspergillus terreus NIH2624 genome.</title>
        <authorList>
            <person name="Birren B.W."/>
            <person name="Lander E.S."/>
            <person name="Galagan J.E."/>
            <person name="Nusbaum C."/>
            <person name="Devon K."/>
            <person name="Henn M."/>
            <person name="Ma L.-J."/>
            <person name="Jaffe D.B."/>
            <person name="Butler J."/>
            <person name="Alvarez P."/>
            <person name="Gnerre S."/>
            <person name="Grabherr M."/>
            <person name="Kleber M."/>
            <person name="Mauceli E.W."/>
            <person name="Brockman W."/>
            <person name="Rounsley S."/>
            <person name="Young S.K."/>
            <person name="LaButti K."/>
            <person name="Pushparaj V."/>
            <person name="DeCaprio D."/>
            <person name="Crawford M."/>
            <person name="Koehrsen M."/>
            <person name="Engels R."/>
            <person name="Montgomery P."/>
            <person name="Pearson M."/>
            <person name="Howarth C."/>
            <person name="Larson L."/>
            <person name="Luoma S."/>
            <person name="White J."/>
            <person name="Alvarado L."/>
            <person name="Kodira C.D."/>
            <person name="Zeng Q."/>
            <person name="Oleary S."/>
            <person name="Yandava C."/>
            <person name="Denning D.W."/>
            <person name="Nierman W.C."/>
            <person name="Milne T."/>
            <person name="Madden K."/>
        </authorList>
    </citation>
    <scope>NUCLEOTIDE SEQUENCE [LARGE SCALE GENOMIC DNA]</scope>
    <source>
        <strain evidence="3">NIH 2624 / FGSC A1156</strain>
    </source>
</reference>
<feature type="region of interest" description="Disordered" evidence="1">
    <location>
        <begin position="1"/>
        <end position="99"/>
    </location>
</feature>
<protein>
    <submittedName>
        <fullName evidence="2">Uncharacterized protein</fullName>
    </submittedName>
</protein>
<gene>
    <name evidence="2" type="ORF">ATEG_10173</name>
</gene>
<evidence type="ECO:0000313" key="3">
    <source>
        <dbReference type="Proteomes" id="UP000007963"/>
    </source>
</evidence>
<dbReference type="PANTHER" id="PTHR28052">
    <property type="entry name" value="UPF0545 PROTEIN C22ORF39"/>
    <property type="match status" value="1"/>
</dbReference>
<accession>Q0C811</accession>
<dbReference type="Proteomes" id="UP000007963">
    <property type="component" value="Unassembled WGS sequence"/>
</dbReference>
<feature type="compositionally biased region" description="Low complexity" evidence="1">
    <location>
        <begin position="12"/>
        <end position="21"/>
    </location>
</feature>
<dbReference type="InterPro" id="IPR021475">
    <property type="entry name" value="Pants/Emi1-like"/>
</dbReference>
<feature type="region of interest" description="Disordered" evidence="1">
    <location>
        <begin position="280"/>
        <end position="315"/>
    </location>
</feature>
<feature type="compositionally biased region" description="Basic and acidic residues" evidence="1">
    <location>
        <begin position="39"/>
        <end position="49"/>
    </location>
</feature>
<feature type="compositionally biased region" description="Low complexity" evidence="1">
    <location>
        <begin position="65"/>
        <end position="93"/>
    </location>
</feature>
<evidence type="ECO:0000313" key="2">
    <source>
        <dbReference type="EMBL" id="EAU29622.1"/>
    </source>
</evidence>
<dbReference type="STRING" id="341663.Q0C811"/>
<dbReference type="VEuPathDB" id="FungiDB:ATEG_10173"/>
<organism evidence="2 3">
    <name type="scientific">Aspergillus terreus (strain NIH 2624 / FGSC A1156)</name>
    <dbReference type="NCBI Taxonomy" id="341663"/>
    <lineage>
        <taxon>Eukaryota</taxon>
        <taxon>Fungi</taxon>
        <taxon>Dikarya</taxon>
        <taxon>Ascomycota</taxon>
        <taxon>Pezizomycotina</taxon>
        <taxon>Eurotiomycetes</taxon>
        <taxon>Eurotiomycetidae</taxon>
        <taxon>Eurotiales</taxon>
        <taxon>Aspergillaceae</taxon>
        <taxon>Aspergillus</taxon>
        <taxon>Aspergillus subgen. Circumdati</taxon>
    </lineage>
</organism>
<dbReference type="HOGENOM" id="CLU_650494_0_0_1"/>
<dbReference type="eggNOG" id="ENOG502S4MN">
    <property type="taxonomic scope" value="Eukaryota"/>
</dbReference>
<name>Q0C811_ASPTN</name>
<feature type="compositionally biased region" description="Polar residues" evidence="1">
    <location>
        <begin position="1"/>
        <end position="10"/>
    </location>
</feature>
<evidence type="ECO:0000256" key="1">
    <source>
        <dbReference type="SAM" id="MobiDB-lite"/>
    </source>
</evidence>
<dbReference type="GeneID" id="4319638"/>
<feature type="compositionally biased region" description="Basic residues" evidence="1">
    <location>
        <begin position="282"/>
        <end position="291"/>
    </location>
</feature>
<dbReference type="PANTHER" id="PTHR28052:SF1">
    <property type="entry name" value="UPF0545 PROTEIN C22ORF39"/>
    <property type="match status" value="1"/>
</dbReference>
<sequence length="422" mass="48079">MGWWSRSSATGDAPAQPSQPTQQPPTPSPDPTPQPPRTLSREEQADLEFKQLLASLEGDINRGNPSTSKTTPPTDSSTPQSQSQSQSAPQPHSIAPDSLYPDTMSCRSAFDYAFFCQSFGGQFVNVYRYGELRSCSEHWDNFWLCMKTRTWSEESKKKAIRDHNRKKAIKYKTGPSSEDVWDLRMQPVQNAFQGDFAALEREMQEEEARGTNESFRAFLCGRHTGTYLYTLNKTIMNCLSTLLFYIFPRQSPPTTHPYKPFPEDNSPEKADPPIALLSLPHPRPKKHKRVHFGPTADIPPRRLSSSSTSSLDTNDTNIILPHRRNIRRRSIMKPPTALDQEMVFRNTCRMVAVAEQRLEMSYHHIMRGGGDLEAVLVEEECMLFDDARGSAALQGAMPRVQTLRRVGGQRRRLRKKWVHRKM</sequence>
<dbReference type="AlphaFoldDB" id="Q0C811"/>